<dbReference type="Proteomes" id="UP000770889">
    <property type="component" value="Unassembled WGS sequence"/>
</dbReference>
<evidence type="ECO:0008006" key="3">
    <source>
        <dbReference type="Google" id="ProtNLM"/>
    </source>
</evidence>
<evidence type="ECO:0000313" key="2">
    <source>
        <dbReference type="Proteomes" id="UP000770889"/>
    </source>
</evidence>
<dbReference type="AlphaFoldDB" id="A0A944MD21"/>
<organism evidence="1 2">
    <name type="scientific">Candidatus Thiodiazotropha taylori</name>
    <dbReference type="NCBI Taxonomy" id="2792791"/>
    <lineage>
        <taxon>Bacteria</taxon>
        <taxon>Pseudomonadati</taxon>
        <taxon>Pseudomonadota</taxon>
        <taxon>Gammaproteobacteria</taxon>
        <taxon>Chromatiales</taxon>
        <taxon>Sedimenticolaceae</taxon>
        <taxon>Candidatus Thiodiazotropha</taxon>
    </lineage>
</organism>
<accession>A0A944MD21</accession>
<sequence>MIPSFLHGAETADRCAEKALGDSWLGRWSVESHYRPEQTSQVWRWWFEITRREAGYRVQTHTEGPDKTEIVSIDRNRLEFLFHDVFGTRITATRDGEHIIGTLVQPQNRPLPSGWIIGQRVFDPCSHERDTSLSTGEDYDLNGDWVYGGSGSAEIIHEMGLVRILMTWGPSQMPAPHYEVFASTSGRWLVGQWKYVSSEQQSLQTAGRFQAEVSNDGNSIRVSKTLDNDHSFNGIVFTRSTQR</sequence>
<gene>
    <name evidence="1" type="ORF">KME65_12000</name>
</gene>
<protein>
    <recommendedName>
        <fullName evidence="3">Lipocalin-like domain-containing protein</fullName>
    </recommendedName>
</protein>
<proteinExistence type="predicted"/>
<evidence type="ECO:0000313" key="1">
    <source>
        <dbReference type="EMBL" id="MBT2989678.1"/>
    </source>
</evidence>
<name>A0A944MD21_9GAMM</name>
<dbReference type="EMBL" id="JAHHGM010000010">
    <property type="protein sequence ID" value="MBT2989678.1"/>
    <property type="molecule type" value="Genomic_DNA"/>
</dbReference>
<reference evidence="1 2" key="1">
    <citation type="submission" date="2021-05" db="EMBL/GenBank/DDBJ databases">
        <title>Genetic and Functional Diversity in Clade A Lucinid endosymbionts from the Bahamas.</title>
        <authorList>
            <person name="Giani N.M."/>
            <person name="Engel A.S."/>
            <person name="Campbell B.J."/>
        </authorList>
    </citation>
    <scope>NUCLEOTIDE SEQUENCE [LARGE SCALE GENOMIC DNA]</scope>
    <source>
        <strain evidence="1">LUC16012Gg_MoonRockCtena</strain>
    </source>
</reference>
<comment type="caution">
    <text evidence="1">The sequence shown here is derived from an EMBL/GenBank/DDBJ whole genome shotgun (WGS) entry which is preliminary data.</text>
</comment>